<dbReference type="AlphaFoldDB" id="A0A3D8T4B2"/>
<name>A0A3D8T4B2_9EURO</name>
<dbReference type="STRING" id="1810919.A0A3D8T4B2"/>
<dbReference type="PANTHER" id="PTHR40788">
    <property type="entry name" value="CLR5 DOMAIN-CONTAINING PROTEIN-RELATED"/>
    <property type="match status" value="1"/>
</dbReference>
<reference evidence="1 2" key="1">
    <citation type="journal article" date="2018" name="IMA Fungus">
        <title>IMA Genome-F 9: Draft genome sequence of Annulohypoxylon stygium, Aspergillus mulundensis, Berkeleyomyces basicola (syn. Thielaviopsis basicola), Ceratocystis smalleyi, two Cercospora beticola strains, Coleophoma cylindrospora, Fusarium fracticaudum, Phialophora cf. hyalina, and Morchella septimelata.</title>
        <authorList>
            <person name="Wingfield B.D."/>
            <person name="Bills G.F."/>
            <person name="Dong Y."/>
            <person name="Huang W."/>
            <person name="Nel W.J."/>
            <person name="Swalarsk-Parry B.S."/>
            <person name="Vaghefi N."/>
            <person name="Wilken P.M."/>
            <person name="An Z."/>
            <person name="de Beer Z.W."/>
            <person name="De Vos L."/>
            <person name="Chen L."/>
            <person name="Duong T.A."/>
            <person name="Gao Y."/>
            <person name="Hammerbacher A."/>
            <person name="Kikkert J.R."/>
            <person name="Li Y."/>
            <person name="Li H."/>
            <person name="Li K."/>
            <person name="Li Q."/>
            <person name="Liu X."/>
            <person name="Ma X."/>
            <person name="Naidoo K."/>
            <person name="Pethybridge S.J."/>
            <person name="Sun J."/>
            <person name="Steenkamp E.T."/>
            <person name="van der Nest M.A."/>
            <person name="van Wyk S."/>
            <person name="Wingfield M.J."/>
            <person name="Xiong C."/>
            <person name="Yue Q."/>
            <person name="Zhang X."/>
        </authorList>
    </citation>
    <scope>NUCLEOTIDE SEQUENCE [LARGE SCALE GENOMIC DNA]</scope>
    <source>
        <strain evidence="1 2">DSM 5745</strain>
    </source>
</reference>
<organism evidence="1 2">
    <name type="scientific">Aspergillus mulundensis</name>
    <dbReference type="NCBI Taxonomy" id="1810919"/>
    <lineage>
        <taxon>Eukaryota</taxon>
        <taxon>Fungi</taxon>
        <taxon>Dikarya</taxon>
        <taxon>Ascomycota</taxon>
        <taxon>Pezizomycotina</taxon>
        <taxon>Eurotiomycetes</taxon>
        <taxon>Eurotiomycetidae</taxon>
        <taxon>Eurotiales</taxon>
        <taxon>Aspergillaceae</taxon>
        <taxon>Aspergillus</taxon>
        <taxon>Aspergillus subgen. Nidulantes</taxon>
    </lineage>
</organism>
<sequence>MAPKESSDPEISDFEKDPEMMKMTWSLMSHIMNKMLRWDIPGETATAHAFPIRSPDQVRKESDSMAKRIFQNYETLNAILQRHEPTIHNRWLKKNRRQKLAILLEGWPNMPAQHRPDIEVARQCAGSKKAGSEREQRHREALMSPYINQEDLLVPKALLLLINSRGRHAPSYFAGADLEAMSLALRFRMIDVAKYGKLLEMCDEPEAYEWWITEYQFEPGDGLLVLEAQDRLLSFLVHCCQQILHDIPESTMVTDLFPVLPEPLLGQNNKTVGFESLVVLTAEAPFRVPAKLDLSLVESLLTARSSAAEDHLWALREDPDYFAKRLLEAKDHRREMLKDPKGNRHPLLLDSRNHIIWARSLESMLVEAHVELETFSELSRQAKQVALLQVKHSAVILPSQPLPDEYLEALLTFRYFITDALKKQIHKLVHAAPLSRPLRNSFRRLSPSDLPKQGGALNGPSFDYTGDERWNRAEGRLVAQLNNLSEERWISTIVPLPILVDELERIVQSAPGVKDLLSPYVTRVLGTVSILSQCLHQLHLYQPWARTWESEVLLPRDSMKAEFNARTKPSTEILAALNEDNLKEAASLCDPSGGRFHYPFEKRRTKENVNTLRKAERHLDDFWQAVDKVLLAKVGDLRDTAVGHLLYQSRILRRTLEWTEPENRLPAPAERSQATTSERDIYASYQAISMVYRGLSAKELDVPHSKAKVKTRGAQQPQDPAAPTGAMLQLDLSDSNPTFAVDSRALKVFRAIFFNPAISSTPGEVPWSDFLHAMVSVGFKAIKLYGSVWQFRPTLLDVERSIQFHEPHPTGKLAFYVARRYGRRLYRAYGWVGETFVLAGK</sequence>
<evidence type="ECO:0000313" key="1">
    <source>
        <dbReference type="EMBL" id="RDW93396.1"/>
    </source>
</evidence>
<evidence type="ECO:0000313" key="2">
    <source>
        <dbReference type="Proteomes" id="UP000256690"/>
    </source>
</evidence>
<dbReference type="OrthoDB" id="2922289at2759"/>
<accession>A0A3D8T4B2</accession>
<comment type="caution">
    <text evidence="1">The sequence shown here is derived from an EMBL/GenBank/DDBJ whole genome shotgun (WGS) entry which is preliminary data.</text>
</comment>
<gene>
    <name evidence="1" type="ORF">DSM5745_00718</name>
</gene>
<dbReference type="PANTHER" id="PTHR40788:SF2">
    <property type="entry name" value="CLR5 DOMAIN-CONTAINING PROTEIN"/>
    <property type="match status" value="1"/>
</dbReference>
<protein>
    <submittedName>
        <fullName evidence="1">Uncharacterized protein</fullName>
    </submittedName>
</protein>
<dbReference type="Proteomes" id="UP000256690">
    <property type="component" value="Unassembled WGS sequence"/>
</dbReference>
<dbReference type="EMBL" id="PVWQ01000001">
    <property type="protein sequence ID" value="RDW93396.1"/>
    <property type="molecule type" value="Genomic_DNA"/>
</dbReference>
<proteinExistence type="predicted"/>
<dbReference type="GeneID" id="38111088"/>
<dbReference type="RefSeq" id="XP_026608579.1">
    <property type="nucleotide sequence ID" value="XM_026742734.1"/>
</dbReference>
<keyword evidence="2" id="KW-1185">Reference proteome</keyword>